<dbReference type="AlphaFoldDB" id="A0A8X6K9E6"/>
<organism evidence="1 2">
    <name type="scientific">Trichonephila clavata</name>
    <name type="common">Joro spider</name>
    <name type="synonym">Nephila clavata</name>
    <dbReference type="NCBI Taxonomy" id="2740835"/>
    <lineage>
        <taxon>Eukaryota</taxon>
        <taxon>Metazoa</taxon>
        <taxon>Ecdysozoa</taxon>
        <taxon>Arthropoda</taxon>
        <taxon>Chelicerata</taxon>
        <taxon>Arachnida</taxon>
        <taxon>Araneae</taxon>
        <taxon>Araneomorphae</taxon>
        <taxon>Entelegynae</taxon>
        <taxon>Araneoidea</taxon>
        <taxon>Nephilidae</taxon>
        <taxon>Trichonephila</taxon>
    </lineage>
</organism>
<gene>
    <name evidence="1" type="ORF">TNCT_620971</name>
</gene>
<evidence type="ECO:0000313" key="1">
    <source>
        <dbReference type="EMBL" id="GFQ66921.1"/>
    </source>
</evidence>
<sequence>MTFWNSGKIPFRNSRSFVCGVCGSLFIKKWPGLFCCADIVSAALWKSVNGTRHVSHDHPISWGEIFLFEQTMEEGNALGKDSSLIKREQEKALRMNKQWLELAWPREDKQLGRANDARA</sequence>
<dbReference type="EMBL" id="BMAO01030276">
    <property type="protein sequence ID" value="GFQ66921.1"/>
    <property type="molecule type" value="Genomic_DNA"/>
</dbReference>
<comment type="caution">
    <text evidence="1">The sequence shown here is derived from an EMBL/GenBank/DDBJ whole genome shotgun (WGS) entry which is preliminary data.</text>
</comment>
<reference evidence="1" key="1">
    <citation type="submission" date="2020-07" db="EMBL/GenBank/DDBJ databases">
        <title>Multicomponent nature underlies the extraordinary mechanical properties of spider dragline silk.</title>
        <authorList>
            <person name="Kono N."/>
            <person name="Nakamura H."/>
            <person name="Mori M."/>
            <person name="Yoshida Y."/>
            <person name="Ohtoshi R."/>
            <person name="Malay A.D."/>
            <person name="Moran D.A.P."/>
            <person name="Tomita M."/>
            <person name="Numata K."/>
            <person name="Arakawa K."/>
        </authorList>
    </citation>
    <scope>NUCLEOTIDE SEQUENCE</scope>
</reference>
<proteinExistence type="predicted"/>
<name>A0A8X6K9E6_TRICU</name>
<evidence type="ECO:0000313" key="2">
    <source>
        <dbReference type="Proteomes" id="UP000887116"/>
    </source>
</evidence>
<accession>A0A8X6K9E6</accession>
<protein>
    <submittedName>
        <fullName evidence="1">Uncharacterized protein</fullName>
    </submittedName>
</protein>
<dbReference type="Proteomes" id="UP000887116">
    <property type="component" value="Unassembled WGS sequence"/>
</dbReference>
<keyword evidence="2" id="KW-1185">Reference proteome</keyword>